<dbReference type="Pfam" id="PF12836">
    <property type="entry name" value="HHH_3"/>
    <property type="match status" value="1"/>
</dbReference>
<sequence length="236" mass="23957">MRERAWAALWERLPVWVQTRCGLTPRSLAALSVVLIVAVGFAVQHFWAGRPEPVRAPERVTGPAPPVRVASPGPSPVPVAGVSGVPGPSPSGGIVVDVSGKVRRPGIHRLPTGSRVADALSAAGGVRDGVDVTGLNRARVLMDGEQVVVGVPGAVPGGAAPAAGGGGSTGAGGAPVSLGSATVDQLDALPGVGPVLAQHIVAYRAQHGGFRSVDELREVNGIGDRRFEDLRPLVRP</sequence>
<keyword evidence="2" id="KW-0472">Membrane</keyword>
<dbReference type="SUPFAM" id="SSF47781">
    <property type="entry name" value="RuvA domain 2-like"/>
    <property type="match status" value="1"/>
</dbReference>
<dbReference type="InterPro" id="IPR010994">
    <property type="entry name" value="RuvA_2-like"/>
</dbReference>
<accession>A0ABV6TRK2</accession>
<evidence type="ECO:0000256" key="1">
    <source>
        <dbReference type="SAM" id="MobiDB-lite"/>
    </source>
</evidence>
<dbReference type="InterPro" id="IPR003583">
    <property type="entry name" value="Hlx-hairpin-Hlx_DNA-bd_motif"/>
</dbReference>
<dbReference type="PANTHER" id="PTHR21180">
    <property type="entry name" value="ENDONUCLEASE/EXONUCLEASE/PHOSPHATASE FAMILY DOMAIN-CONTAINING PROTEIN 1"/>
    <property type="match status" value="1"/>
</dbReference>
<dbReference type="InterPro" id="IPR051675">
    <property type="entry name" value="Endo/Exo/Phosphatase_dom_1"/>
</dbReference>
<dbReference type="SMART" id="SM00278">
    <property type="entry name" value="HhH1"/>
    <property type="match status" value="2"/>
</dbReference>
<dbReference type="EMBL" id="JBHMQV010000009">
    <property type="protein sequence ID" value="MFC0848397.1"/>
    <property type="molecule type" value="Genomic_DNA"/>
</dbReference>
<keyword evidence="2" id="KW-1133">Transmembrane helix</keyword>
<feature type="transmembrane region" description="Helical" evidence="2">
    <location>
        <begin position="28"/>
        <end position="47"/>
    </location>
</feature>
<feature type="domain" description="Helix-hairpin-helix DNA-binding motif class 1" evidence="3">
    <location>
        <begin position="214"/>
        <end position="233"/>
    </location>
</feature>
<feature type="domain" description="Helix-hairpin-helix DNA-binding motif class 1" evidence="3">
    <location>
        <begin position="184"/>
        <end position="203"/>
    </location>
</feature>
<dbReference type="Pfam" id="PF10531">
    <property type="entry name" value="SLBB"/>
    <property type="match status" value="1"/>
</dbReference>
<dbReference type="PANTHER" id="PTHR21180:SF32">
    <property type="entry name" value="ENDONUCLEASE_EXONUCLEASE_PHOSPHATASE FAMILY DOMAIN-CONTAINING PROTEIN 1"/>
    <property type="match status" value="1"/>
</dbReference>
<keyword evidence="2" id="KW-0812">Transmembrane</keyword>
<dbReference type="RefSeq" id="WP_394322940.1">
    <property type="nucleotide sequence ID" value="NZ_JBHMQV010000009.1"/>
</dbReference>
<reference evidence="4 5" key="1">
    <citation type="submission" date="2024-09" db="EMBL/GenBank/DDBJ databases">
        <authorList>
            <person name="Sun Q."/>
            <person name="Mori K."/>
        </authorList>
    </citation>
    <scope>NUCLEOTIDE SEQUENCE [LARGE SCALE GENOMIC DNA]</scope>
    <source>
        <strain evidence="4 5">JCM 4557</strain>
    </source>
</reference>
<organism evidence="4 5">
    <name type="scientific">Streptomyces noboritoensis</name>
    <dbReference type="NCBI Taxonomy" id="67337"/>
    <lineage>
        <taxon>Bacteria</taxon>
        <taxon>Bacillati</taxon>
        <taxon>Actinomycetota</taxon>
        <taxon>Actinomycetes</taxon>
        <taxon>Kitasatosporales</taxon>
        <taxon>Streptomycetaceae</taxon>
        <taxon>Streptomyces</taxon>
    </lineage>
</organism>
<dbReference type="Proteomes" id="UP001589887">
    <property type="component" value="Unassembled WGS sequence"/>
</dbReference>
<dbReference type="InterPro" id="IPR019554">
    <property type="entry name" value="Soluble_ligand-bd"/>
</dbReference>
<comment type="caution">
    <text evidence="4">The sequence shown here is derived from an EMBL/GenBank/DDBJ whole genome shotgun (WGS) entry which is preliminary data.</text>
</comment>
<protein>
    <submittedName>
        <fullName evidence="4">Helix-hairpin-helix domain-containing protein</fullName>
    </submittedName>
</protein>
<feature type="region of interest" description="Disordered" evidence="1">
    <location>
        <begin position="54"/>
        <end position="73"/>
    </location>
</feature>
<gene>
    <name evidence="4" type="ORF">ACFH04_32515</name>
</gene>
<evidence type="ECO:0000313" key="4">
    <source>
        <dbReference type="EMBL" id="MFC0848397.1"/>
    </source>
</evidence>
<keyword evidence="5" id="KW-1185">Reference proteome</keyword>
<proteinExistence type="predicted"/>
<dbReference type="Gene3D" id="3.10.560.10">
    <property type="entry name" value="Outer membrane lipoprotein wza domain like"/>
    <property type="match status" value="1"/>
</dbReference>
<evidence type="ECO:0000313" key="5">
    <source>
        <dbReference type="Proteomes" id="UP001589887"/>
    </source>
</evidence>
<evidence type="ECO:0000256" key="2">
    <source>
        <dbReference type="SAM" id="Phobius"/>
    </source>
</evidence>
<evidence type="ECO:0000259" key="3">
    <source>
        <dbReference type="SMART" id="SM00278"/>
    </source>
</evidence>
<name>A0ABV6TRK2_9ACTN</name>
<dbReference type="Gene3D" id="1.10.150.320">
    <property type="entry name" value="Photosystem II 12 kDa extrinsic protein"/>
    <property type="match status" value="1"/>
</dbReference>